<keyword evidence="2" id="KW-1003">Cell membrane</keyword>
<dbReference type="EMBL" id="JACRUP010000009">
    <property type="protein sequence ID" value="MBC5851861.1"/>
    <property type="molecule type" value="Genomic_DNA"/>
</dbReference>
<evidence type="ECO:0000313" key="14">
    <source>
        <dbReference type="Proteomes" id="UP000615796"/>
    </source>
</evidence>
<evidence type="ECO:0000256" key="10">
    <source>
        <dbReference type="ARBA" id="ARBA00023136"/>
    </source>
</evidence>
<protein>
    <submittedName>
        <fullName evidence="13">Histidine kinase</fullName>
    </submittedName>
</protein>
<evidence type="ECO:0000256" key="9">
    <source>
        <dbReference type="ARBA" id="ARBA00023012"/>
    </source>
</evidence>
<feature type="transmembrane region" description="Helical" evidence="11">
    <location>
        <begin position="173"/>
        <end position="192"/>
    </location>
</feature>
<dbReference type="AlphaFoldDB" id="A0A9X0RBH9"/>
<dbReference type="GO" id="GO:0005886">
    <property type="term" value="C:plasma membrane"/>
    <property type="evidence" value="ECO:0007669"/>
    <property type="project" value="UniProtKB-SubCell"/>
</dbReference>
<dbReference type="SUPFAM" id="SSF55874">
    <property type="entry name" value="ATPase domain of HSP90 chaperone/DNA topoisomerase II/histidine kinase"/>
    <property type="match status" value="1"/>
</dbReference>
<dbReference type="Proteomes" id="UP000615796">
    <property type="component" value="Unassembled WGS sequence"/>
</dbReference>
<comment type="caution">
    <text evidence="13">The sequence shown here is derived from an EMBL/GenBank/DDBJ whole genome shotgun (WGS) entry which is preliminary data.</text>
</comment>
<evidence type="ECO:0000256" key="6">
    <source>
        <dbReference type="ARBA" id="ARBA00022777"/>
    </source>
</evidence>
<feature type="transmembrane region" description="Helical" evidence="11">
    <location>
        <begin position="6"/>
        <end position="26"/>
    </location>
</feature>
<reference evidence="13" key="1">
    <citation type="submission" date="2020-08" db="EMBL/GenBank/DDBJ databases">
        <title>Genome Sequencing and Pan-Genome Analysis of Migratory bird Vibrio Strains, Inner Mongolia.</title>
        <authorList>
            <person name="Zheng L."/>
        </authorList>
    </citation>
    <scope>NUCLEOTIDE SEQUENCE</scope>
    <source>
        <strain evidence="13">M13F</strain>
    </source>
</reference>
<feature type="domain" description="Histidine kinase/HSP90-like ATPase" evidence="12">
    <location>
        <begin position="448"/>
        <end position="550"/>
    </location>
</feature>
<dbReference type="Pfam" id="PF02518">
    <property type="entry name" value="HATPase_c"/>
    <property type="match status" value="1"/>
</dbReference>
<proteinExistence type="predicted"/>
<evidence type="ECO:0000256" key="7">
    <source>
        <dbReference type="ARBA" id="ARBA00022840"/>
    </source>
</evidence>
<feature type="transmembrane region" description="Helical" evidence="11">
    <location>
        <begin position="77"/>
        <end position="100"/>
    </location>
</feature>
<dbReference type="RefSeq" id="WP_187026540.1">
    <property type="nucleotide sequence ID" value="NZ_JACRUP010000009.1"/>
</dbReference>
<dbReference type="Gene3D" id="3.30.565.10">
    <property type="entry name" value="Histidine kinase-like ATPase, C-terminal domain"/>
    <property type="match status" value="1"/>
</dbReference>
<evidence type="ECO:0000256" key="1">
    <source>
        <dbReference type="ARBA" id="ARBA00004651"/>
    </source>
</evidence>
<keyword evidence="14" id="KW-1185">Reference proteome</keyword>
<keyword evidence="10 11" id="KW-0472">Membrane</keyword>
<keyword evidence="4 11" id="KW-0812">Transmembrane</keyword>
<dbReference type="PANTHER" id="PTHR34220">
    <property type="entry name" value="SENSOR HISTIDINE KINASE YPDA"/>
    <property type="match status" value="1"/>
</dbReference>
<evidence type="ECO:0000259" key="12">
    <source>
        <dbReference type="SMART" id="SM00387"/>
    </source>
</evidence>
<keyword evidence="6 13" id="KW-0418">Kinase</keyword>
<evidence type="ECO:0000256" key="2">
    <source>
        <dbReference type="ARBA" id="ARBA00022475"/>
    </source>
</evidence>
<accession>A0A9X0RBH9</accession>
<dbReference type="GO" id="GO:0005524">
    <property type="term" value="F:ATP binding"/>
    <property type="evidence" value="ECO:0007669"/>
    <property type="project" value="UniProtKB-KW"/>
</dbReference>
<dbReference type="InterPro" id="IPR010559">
    <property type="entry name" value="Sig_transdc_His_kin_internal"/>
</dbReference>
<keyword evidence="5" id="KW-0547">Nucleotide-binding</keyword>
<dbReference type="InterPro" id="IPR036890">
    <property type="entry name" value="HATPase_C_sf"/>
</dbReference>
<evidence type="ECO:0000256" key="11">
    <source>
        <dbReference type="SAM" id="Phobius"/>
    </source>
</evidence>
<keyword evidence="8 11" id="KW-1133">Transmembrane helix</keyword>
<evidence type="ECO:0000256" key="3">
    <source>
        <dbReference type="ARBA" id="ARBA00022679"/>
    </source>
</evidence>
<dbReference type="Gene3D" id="1.10.1760.20">
    <property type="match status" value="1"/>
</dbReference>
<dbReference type="PANTHER" id="PTHR34220:SF7">
    <property type="entry name" value="SENSOR HISTIDINE KINASE YPDA"/>
    <property type="match status" value="1"/>
</dbReference>
<keyword evidence="7" id="KW-0067">ATP-binding</keyword>
<evidence type="ECO:0000256" key="5">
    <source>
        <dbReference type="ARBA" id="ARBA00022741"/>
    </source>
</evidence>
<keyword evidence="3" id="KW-0808">Transferase</keyword>
<dbReference type="Pfam" id="PF07694">
    <property type="entry name" value="5TM-5TMR_LYT"/>
    <property type="match status" value="1"/>
</dbReference>
<evidence type="ECO:0000256" key="4">
    <source>
        <dbReference type="ARBA" id="ARBA00022692"/>
    </source>
</evidence>
<organism evidence="13 14">
    <name type="scientific">Vibrio metschnikovii</name>
    <dbReference type="NCBI Taxonomy" id="28172"/>
    <lineage>
        <taxon>Bacteria</taxon>
        <taxon>Pseudomonadati</taxon>
        <taxon>Pseudomonadota</taxon>
        <taxon>Gammaproteobacteria</taxon>
        <taxon>Vibrionales</taxon>
        <taxon>Vibrionaceae</taxon>
        <taxon>Vibrio</taxon>
    </lineage>
</organism>
<dbReference type="InterPro" id="IPR011620">
    <property type="entry name" value="Sig_transdc_His_kinase_LytS_TM"/>
</dbReference>
<dbReference type="SMART" id="SM00387">
    <property type="entry name" value="HATPase_c"/>
    <property type="match status" value="1"/>
</dbReference>
<gene>
    <name evidence="13" type="ORF">H8Q88_13200</name>
</gene>
<name>A0A9X0RBH9_VIBME</name>
<sequence length="556" mass="61740">MYNDQFVMLLAVFERAALLLMVLFWLTRLHLIQTIVQKTERRPAETTLLAALFIGFALFSTYTGVNVDGSLVNVRIIAIVAGGILFGPWVGVSAGVVSGLHRYLIDIDGPTSQACLIASIVAGLLSALIHYRADKTHYARYGILVGMVCEALTMGLIVLLAEDNQLAYSIVSHISFPMIAGTLSIGLIIQLVQHLDDEKERLAAQQAKQALHIATQTLPYFRQGGRAALTKGCQMILQNTQADAVAITDTQDVLAYVGIGEEEYFDAHHQISDLTQQAVKLGQQIISNNLHLHNFRSLLIIPLWENQQVTGTLKIFYRQPNRIRRPLKEMAIGLSQLISTQLEVSRVEQLKEMASQAEFSALQSRINPHFLFNALNAISSLIRLRPDDARSLIGNLADFLRYNLQRTQILIPLDDALKQVRDYVAIEQARFGRKLQVHFDVEPVAISIAPLLIQPLVENAIQHGFQPSAHACEVTIKVRETAQGAQITITDTGVGIAAELIDKLYQGDIDSQHIGLMNVHQRLQLLYGQGLHIERLNPGTQIRFDILTKGKTCYAQ</sequence>
<dbReference type="InterPro" id="IPR050640">
    <property type="entry name" value="Bact_2-comp_sensor_kinase"/>
</dbReference>
<feature type="transmembrane region" description="Helical" evidence="11">
    <location>
        <begin position="112"/>
        <end position="132"/>
    </location>
</feature>
<dbReference type="Pfam" id="PF06580">
    <property type="entry name" value="His_kinase"/>
    <property type="match status" value="1"/>
</dbReference>
<evidence type="ECO:0000313" key="13">
    <source>
        <dbReference type="EMBL" id="MBC5851861.1"/>
    </source>
</evidence>
<dbReference type="GO" id="GO:0000155">
    <property type="term" value="F:phosphorelay sensor kinase activity"/>
    <property type="evidence" value="ECO:0007669"/>
    <property type="project" value="InterPro"/>
</dbReference>
<keyword evidence="9" id="KW-0902">Two-component regulatory system</keyword>
<evidence type="ECO:0000256" key="8">
    <source>
        <dbReference type="ARBA" id="ARBA00022989"/>
    </source>
</evidence>
<comment type="subcellular location">
    <subcellularLocation>
        <location evidence="1">Cell membrane</location>
        <topology evidence="1">Multi-pass membrane protein</topology>
    </subcellularLocation>
</comment>
<dbReference type="SUPFAM" id="SSF55781">
    <property type="entry name" value="GAF domain-like"/>
    <property type="match status" value="1"/>
</dbReference>
<feature type="transmembrane region" description="Helical" evidence="11">
    <location>
        <begin position="138"/>
        <end position="161"/>
    </location>
</feature>
<dbReference type="InterPro" id="IPR003594">
    <property type="entry name" value="HATPase_dom"/>
</dbReference>
<feature type="transmembrane region" description="Helical" evidence="11">
    <location>
        <begin position="47"/>
        <end position="65"/>
    </location>
</feature>
<dbReference type="GO" id="GO:0071555">
    <property type="term" value="P:cell wall organization"/>
    <property type="evidence" value="ECO:0007669"/>
    <property type="project" value="InterPro"/>
</dbReference>